<evidence type="ECO:0000256" key="4">
    <source>
        <dbReference type="ARBA" id="ARBA00022692"/>
    </source>
</evidence>
<evidence type="ECO:0000256" key="1">
    <source>
        <dbReference type="ARBA" id="ARBA00004477"/>
    </source>
</evidence>
<keyword evidence="4" id="KW-0812">Transmembrane</keyword>
<comment type="subcellular location">
    <subcellularLocation>
        <location evidence="1">Endoplasmic reticulum membrane</location>
        <topology evidence="1">Multi-pass membrane protein</topology>
    </subcellularLocation>
</comment>
<evidence type="ECO:0000256" key="2">
    <source>
        <dbReference type="ARBA" id="ARBA00022676"/>
    </source>
</evidence>
<evidence type="ECO:0000313" key="9">
    <source>
        <dbReference type="Proteomes" id="UP001430953"/>
    </source>
</evidence>
<comment type="caution">
    <text evidence="8">The sequence shown here is derived from an EMBL/GenBank/DDBJ whole genome shotgun (WGS) entry which is preliminary data.</text>
</comment>
<keyword evidence="7" id="KW-0472">Membrane</keyword>
<dbReference type="InterPro" id="IPR005599">
    <property type="entry name" value="GPI_mannosylTrfase"/>
</dbReference>
<evidence type="ECO:0008006" key="10">
    <source>
        <dbReference type="Google" id="ProtNLM"/>
    </source>
</evidence>
<sequence>MICLAGAITVDIVQKLYFYVRTKLNPSHINYHYLQYTVDITILAMVMCGLLGLSRSLAIYKGYHAPMTIMSEVNKLGTEGEVPTDININFCVGKEWHRFPSNFFFPSNNWKLQYLKSEFKGQLPQPFSDHENATSIIQPYFNDLNKEEPSRYFNLNKCHFLLDLDIGTETTLEPNYSRMNHQFTVIKSSKFLDASKSHPFFRAFYIPFVSYKFCTYGSYNLLQSNKFKSVLSSSKQKNSKLS</sequence>
<evidence type="ECO:0000313" key="8">
    <source>
        <dbReference type="EMBL" id="KAL0107870.1"/>
    </source>
</evidence>
<keyword evidence="2" id="KW-0328">Glycosyltransferase</keyword>
<proteinExistence type="predicted"/>
<keyword evidence="5" id="KW-0256">Endoplasmic reticulum</keyword>
<keyword evidence="3" id="KW-0808">Transferase</keyword>
<reference evidence="8 9" key="1">
    <citation type="submission" date="2023-03" db="EMBL/GenBank/DDBJ databases">
        <title>High recombination rates correlate with genetic variation in Cardiocondyla obscurior ants.</title>
        <authorList>
            <person name="Errbii M."/>
        </authorList>
    </citation>
    <scope>NUCLEOTIDE SEQUENCE [LARGE SCALE GENOMIC DNA]</scope>
    <source>
        <strain evidence="8">Alpha-2009</strain>
        <tissue evidence="8">Whole body</tissue>
    </source>
</reference>
<evidence type="ECO:0000256" key="5">
    <source>
        <dbReference type="ARBA" id="ARBA00022824"/>
    </source>
</evidence>
<accession>A0AAW2EY26</accession>
<protein>
    <recommendedName>
        <fullName evidence="10">Mannosyltransferase</fullName>
    </recommendedName>
</protein>
<keyword evidence="6" id="KW-1133">Transmembrane helix</keyword>
<keyword evidence="9" id="KW-1185">Reference proteome</keyword>
<evidence type="ECO:0000256" key="3">
    <source>
        <dbReference type="ARBA" id="ARBA00022679"/>
    </source>
</evidence>
<dbReference type="Pfam" id="PF03901">
    <property type="entry name" value="Glyco_transf_22"/>
    <property type="match status" value="1"/>
</dbReference>
<dbReference type="Proteomes" id="UP001430953">
    <property type="component" value="Unassembled WGS sequence"/>
</dbReference>
<gene>
    <name evidence="8" type="ORF">PUN28_014858</name>
</gene>
<name>A0AAW2EY26_9HYME</name>
<dbReference type="GO" id="GO:0016757">
    <property type="term" value="F:glycosyltransferase activity"/>
    <property type="evidence" value="ECO:0007669"/>
    <property type="project" value="UniProtKB-KW"/>
</dbReference>
<evidence type="ECO:0000256" key="6">
    <source>
        <dbReference type="ARBA" id="ARBA00022989"/>
    </source>
</evidence>
<dbReference type="EMBL" id="JADYXP020000016">
    <property type="protein sequence ID" value="KAL0107870.1"/>
    <property type="molecule type" value="Genomic_DNA"/>
</dbReference>
<evidence type="ECO:0000256" key="7">
    <source>
        <dbReference type="ARBA" id="ARBA00023136"/>
    </source>
</evidence>
<organism evidence="8 9">
    <name type="scientific">Cardiocondyla obscurior</name>
    <dbReference type="NCBI Taxonomy" id="286306"/>
    <lineage>
        <taxon>Eukaryota</taxon>
        <taxon>Metazoa</taxon>
        <taxon>Ecdysozoa</taxon>
        <taxon>Arthropoda</taxon>
        <taxon>Hexapoda</taxon>
        <taxon>Insecta</taxon>
        <taxon>Pterygota</taxon>
        <taxon>Neoptera</taxon>
        <taxon>Endopterygota</taxon>
        <taxon>Hymenoptera</taxon>
        <taxon>Apocrita</taxon>
        <taxon>Aculeata</taxon>
        <taxon>Formicoidea</taxon>
        <taxon>Formicidae</taxon>
        <taxon>Myrmicinae</taxon>
        <taxon>Cardiocondyla</taxon>
    </lineage>
</organism>
<dbReference type="AlphaFoldDB" id="A0AAW2EY26"/>
<dbReference type="GO" id="GO:0005789">
    <property type="term" value="C:endoplasmic reticulum membrane"/>
    <property type="evidence" value="ECO:0007669"/>
    <property type="project" value="UniProtKB-SubCell"/>
</dbReference>